<dbReference type="EMBL" id="VVYV01000027">
    <property type="protein sequence ID" value="KAA5416369.1"/>
    <property type="molecule type" value="Genomic_DNA"/>
</dbReference>
<evidence type="ECO:0000259" key="2">
    <source>
        <dbReference type="Pfam" id="PF07940"/>
    </source>
</evidence>
<dbReference type="GeneID" id="66307553"/>
<dbReference type="InterPro" id="IPR012480">
    <property type="entry name" value="Hepar_II_III_C"/>
</dbReference>
<sequence length="613" mass="70075">MMIYLSIFYKFRLQRIILLLVLAFYSLVLCAQFVDYERITPHPRLLLTQGGEEAVKKSIATFPSLLKVHKRILEESDEILIQQMAERVMEGKRLLSVSRLVLKRIFYLSYAYRMTKEEKYAYRATQEMLSVSRFPDWNPSHFLDVGEMVLALSIGYDWLYEYLESETRSIVRDAIVEKGLDAAAPDEWFYRAASNWNSVCNAGLLYGALAIFEDVPDKAKKIIERCLLTNPKALSAYGPDGGYPEGFHYWGYGTSFQVLLIAVLESALGTDAGLSEYPGFLESARFMEFMTAPSGEYFNFSDAVNGVRCNMMMFWFAKKMGDLSLLWLENQYLENPSVCFAEDRLLPCLLIFCAHQDLSNIQPPSCHFWHNSGKTPVFIYRGGWNSKEDSYLAVKGGSPLTSHAHMDAGSFIYERKGIRWAIDLGMQNYLSLESRGINLWDQSQEGQRWGVFRLGNMAHNTLTINNKRHLVNSYASINRIYKSEDMKGAEVDLISVFADDMEKVVRIIYLNEEDDLIVKDELVTGEKEALVTWIMVTPAEAKIIGKNQMELAKDGYRMLLTVIAPGDVEMKLWSNEPLYAFDEPNPGSMRVGFETHLPANRKNLLKVTLNLIR</sequence>
<dbReference type="Proteomes" id="UP000448877">
    <property type="component" value="Unassembled WGS sequence"/>
</dbReference>
<evidence type="ECO:0000313" key="3">
    <source>
        <dbReference type="EMBL" id="KAA5416369.1"/>
    </source>
</evidence>
<dbReference type="PANTHER" id="PTHR38045:SF1">
    <property type="entry name" value="HEPARINASE II_III-LIKE PROTEIN"/>
    <property type="match status" value="1"/>
</dbReference>
<dbReference type="GO" id="GO:0030313">
    <property type="term" value="C:cell envelope"/>
    <property type="evidence" value="ECO:0007669"/>
    <property type="project" value="UniProtKB-SubCell"/>
</dbReference>
<dbReference type="PANTHER" id="PTHR38045">
    <property type="entry name" value="CHROMOSOME 1, WHOLE GENOME SHOTGUN SEQUENCE"/>
    <property type="match status" value="1"/>
</dbReference>
<protein>
    <submittedName>
        <fullName evidence="3">Heparinase</fullName>
    </submittedName>
</protein>
<reference evidence="3 4" key="1">
    <citation type="journal article" date="2019" name="Nat. Med.">
        <title>A library of human gut bacterial isolates paired with longitudinal multiomics data enables mechanistic microbiome research.</title>
        <authorList>
            <person name="Poyet M."/>
            <person name="Groussin M."/>
            <person name="Gibbons S.M."/>
            <person name="Avila-Pacheco J."/>
            <person name="Jiang X."/>
            <person name="Kearney S.M."/>
            <person name="Perrotta A.R."/>
            <person name="Berdy B."/>
            <person name="Zhao S."/>
            <person name="Lieberman T.D."/>
            <person name="Swanson P.K."/>
            <person name="Smith M."/>
            <person name="Roesemann S."/>
            <person name="Alexander J.E."/>
            <person name="Rich S.A."/>
            <person name="Livny J."/>
            <person name="Vlamakis H."/>
            <person name="Clish C."/>
            <person name="Bullock K."/>
            <person name="Deik A."/>
            <person name="Scott J."/>
            <person name="Pierce K.A."/>
            <person name="Xavier R.J."/>
            <person name="Alm E.J."/>
        </authorList>
    </citation>
    <scope>NUCLEOTIDE SEQUENCE [LARGE SCALE GENOMIC DNA]</scope>
    <source>
        <strain evidence="3 4">BIOML-A6</strain>
    </source>
</reference>
<gene>
    <name evidence="3" type="ORF">F2Y81_16050</name>
</gene>
<dbReference type="GO" id="GO:0016829">
    <property type="term" value="F:lyase activity"/>
    <property type="evidence" value="ECO:0007669"/>
    <property type="project" value="InterPro"/>
</dbReference>
<dbReference type="InterPro" id="IPR008929">
    <property type="entry name" value="Chondroitin_lyas"/>
</dbReference>
<accession>A0A3D6ASA5</accession>
<dbReference type="Pfam" id="PF07940">
    <property type="entry name" value="Hepar_II_III_C"/>
    <property type="match status" value="1"/>
</dbReference>
<dbReference type="Gene3D" id="2.70.98.70">
    <property type="match status" value="1"/>
</dbReference>
<evidence type="ECO:0000256" key="1">
    <source>
        <dbReference type="ARBA" id="ARBA00004196"/>
    </source>
</evidence>
<comment type="subcellular location">
    <subcellularLocation>
        <location evidence="1">Cell envelope</location>
    </subcellularLocation>
</comment>
<dbReference type="SUPFAM" id="SSF48230">
    <property type="entry name" value="Chondroitin AC/alginate lyase"/>
    <property type="match status" value="1"/>
</dbReference>
<proteinExistence type="predicted"/>
<organism evidence="3 4">
    <name type="scientific">Bacteroides cellulosilyticus</name>
    <dbReference type="NCBI Taxonomy" id="246787"/>
    <lineage>
        <taxon>Bacteria</taxon>
        <taxon>Pseudomonadati</taxon>
        <taxon>Bacteroidota</taxon>
        <taxon>Bacteroidia</taxon>
        <taxon>Bacteroidales</taxon>
        <taxon>Bacteroidaceae</taxon>
        <taxon>Bacteroides</taxon>
    </lineage>
</organism>
<dbReference type="Gene3D" id="1.50.10.100">
    <property type="entry name" value="Chondroitin AC/alginate lyase"/>
    <property type="match status" value="1"/>
</dbReference>
<dbReference type="RefSeq" id="WP_082717923.1">
    <property type="nucleotide sequence ID" value="NZ_CABMLT010000011.1"/>
</dbReference>
<comment type="caution">
    <text evidence="3">The sequence shown here is derived from an EMBL/GenBank/DDBJ whole genome shotgun (WGS) entry which is preliminary data.</text>
</comment>
<name>A0A3D6ASA5_9BACE</name>
<dbReference type="AlphaFoldDB" id="A0A3D6ASA5"/>
<evidence type="ECO:0000313" key="4">
    <source>
        <dbReference type="Proteomes" id="UP000448877"/>
    </source>
</evidence>
<feature type="domain" description="Heparinase II/III-like C-terminal" evidence="2">
    <location>
        <begin position="388"/>
        <end position="540"/>
    </location>
</feature>